<dbReference type="PROSITE" id="PS01044">
    <property type="entry name" value="SQUALEN_PHYTOEN_SYN_1"/>
    <property type="match status" value="1"/>
</dbReference>
<comment type="pathway">
    <text evidence="1">Carotenoid biosynthesis; phytoene biosynthesis.</text>
</comment>
<keyword evidence="4" id="KW-0125">Carotenoid biosynthesis</keyword>
<dbReference type="InterPro" id="IPR033904">
    <property type="entry name" value="Trans_IPPS_HH"/>
</dbReference>
<evidence type="ECO:0000256" key="3">
    <source>
        <dbReference type="ARBA" id="ARBA00022679"/>
    </source>
</evidence>
<protein>
    <submittedName>
        <fullName evidence="6">Phytoene/squalene synthase family protein</fullName>
    </submittedName>
</protein>
<keyword evidence="3" id="KW-0808">Transferase</keyword>
<gene>
    <name evidence="6" type="ORF">ENE75_13345</name>
</gene>
<dbReference type="Pfam" id="PF00494">
    <property type="entry name" value="SQS_PSY"/>
    <property type="match status" value="1"/>
</dbReference>
<dbReference type="SFLD" id="SFLDG01212">
    <property type="entry name" value="Phytoene_synthase_like"/>
    <property type="match status" value="1"/>
</dbReference>
<sequence>MRGGSRTFFAASLLLPARVRAPACALYAYCRLADDAVDDGANPLQALAQLNERLDALYAGRPRAIEADLALAGVVHRFAIPRTLLDALLEGFVWDLEGRRYETLDDLQAYAARVAGTVGAMMALVMDTRDAHAVARACDLGVAMQLTNIARDVGEDARRGRIYLPLAWLREAGIDPDAWLAQPRHDAALATVVQRLLQAAEALYARAEHGIAALPRDCRAAILAARLAYAEIGHQLAREGLDAVSRRTVVPGRRKLALVAQASSAAVRAPAHDAASLPPLPATRYLVDAVAAGPHPAFIPARNFPQRVGWVLQLFERQLAQRQALQRPLARPALAQRQLVPPHGPY</sequence>
<dbReference type="Proteomes" id="UP000288178">
    <property type="component" value="Unassembled WGS sequence"/>
</dbReference>
<evidence type="ECO:0000313" key="6">
    <source>
        <dbReference type="EMBL" id="RVT51107.1"/>
    </source>
</evidence>
<dbReference type="OrthoDB" id="9807580at2"/>
<dbReference type="EMBL" id="SACT01000004">
    <property type="protein sequence ID" value="RVT51107.1"/>
    <property type="molecule type" value="Genomic_DNA"/>
</dbReference>
<dbReference type="GO" id="GO:0016117">
    <property type="term" value="P:carotenoid biosynthetic process"/>
    <property type="evidence" value="ECO:0007669"/>
    <property type="project" value="UniProtKB-KW"/>
</dbReference>
<evidence type="ECO:0000256" key="2">
    <source>
        <dbReference type="ARBA" id="ARBA00006251"/>
    </source>
</evidence>
<dbReference type="InterPro" id="IPR044843">
    <property type="entry name" value="Trans_IPPS_bact-type"/>
</dbReference>
<dbReference type="InterPro" id="IPR002060">
    <property type="entry name" value="Squ/phyt_synthse"/>
</dbReference>
<dbReference type="InterPro" id="IPR008949">
    <property type="entry name" value="Isoprenoid_synthase_dom_sf"/>
</dbReference>
<dbReference type="GO" id="GO:0051996">
    <property type="term" value="F:squalene synthase [NAD(P)H] activity"/>
    <property type="evidence" value="ECO:0007669"/>
    <property type="project" value="InterPro"/>
</dbReference>
<accession>A0A3S2TLU6</accession>
<name>A0A3S2TLU6_9BURK</name>
<organism evidence="6 7">
    <name type="scientific">Rubrivivax albus</name>
    <dbReference type="NCBI Taxonomy" id="2499835"/>
    <lineage>
        <taxon>Bacteria</taxon>
        <taxon>Pseudomonadati</taxon>
        <taxon>Pseudomonadota</taxon>
        <taxon>Betaproteobacteria</taxon>
        <taxon>Burkholderiales</taxon>
        <taxon>Sphaerotilaceae</taxon>
        <taxon>Rubrivivax</taxon>
    </lineage>
</organism>
<reference evidence="6 7" key="1">
    <citation type="submission" date="2019-01" db="EMBL/GenBank/DDBJ databases">
        <authorList>
            <person name="Chen W.-M."/>
        </authorList>
    </citation>
    <scope>NUCLEOTIDE SEQUENCE [LARGE SCALE GENOMIC DNA]</scope>
    <source>
        <strain evidence="6 7">ICH-3</strain>
    </source>
</reference>
<dbReference type="GO" id="GO:0004311">
    <property type="term" value="F:geranylgeranyl diphosphate synthase activity"/>
    <property type="evidence" value="ECO:0007669"/>
    <property type="project" value="InterPro"/>
</dbReference>
<keyword evidence="7" id="KW-1185">Reference proteome</keyword>
<dbReference type="PANTHER" id="PTHR31480">
    <property type="entry name" value="BIFUNCTIONAL LYCOPENE CYCLASE/PHYTOENE SYNTHASE"/>
    <property type="match status" value="1"/>
</dbReference>
<dbReference type="AlphaFoldDB" id="A0A3S2TLU6"/>
<evidence type="ECO:0000256" key="4">
    <source>
        <dbReference type="ARBA" id="ARBA00022746"/>
    </source>
</evidence>
<evidence type="ECO:0000256" key="5">
    <source>
        <dbReference type="ARBA" id="ARBA00053028"/>
    </source>
</evidence>
<comment type="caution">
    <text evidence="6">The sequence shown here is derived from an EMBL/GenBank/DDBJ whole genome shotgun (WGS) entry which is preliminary data.</text>
</comment>
<comment type="cofactor">
    <cofactor evidence="5">
        <name>ATP</name>
        <dbReference type="ChEBI" id="CHEBI:30616"/>
    </cofactor>
</comment>
<dbReference type="SFLD" id="SFLDS00005">
    <property type="entry name" value="Isoprenoid_Synthase_Type_I"/>
    <property type="match status" value="1"/>
</dbReference>
<comment type="similarity">
    <text evidence="2">Belongs to the phytoene/squalene synthase family.</text>
</comment>
<dbReference type="SFLD" id="SFLDG01018">
    <property type="entry name" value="Squalene/Phytoene_Synthase_Lik"/>
    <property type="match status" value="1"/>
</dbReference>
<dbReference type="PROSITE" id="PS01045">
    <property type="entry name" value="SQUALEN_PHYTOEN_SYN_2"/>
    <property type="match status" value="1"/>
</dbReference>
<dbReference type="Gene3D" id="1.10.600.10">
    <property type="entry name" value="Farnesyl Diphosphate Synthase"/>
    <property type="match status" value="1"/>
</dbReference>
<dbReference type="FunFam" id="1.10.600.10:FF:000020">
    <property type="entry name" value="Phytoene synthase"/>
    <property type="match status" value="1"/>
</dbReference>
<dbReference type="SUPFAM" id="SSF48576">
    <property type="entry name" value="Terpenoid synthases"/>
    <property type="match status" value="1"/>
</dbReference>
<evidence type="ECO:0000313" key="7">
    <source>
        <dbReference type="Proteomes" id="UP000288178"/>
    </source>
</evidence>
<dbReference type="InterPro" id="IPR019845">
    <property type="entry name" value="Squalene/phytoene_synthase_CS"/>
</dbReference>
<proteinExistence type="inferred from homology"/>
<dbReference type="CDD" id="cd00683">
    <property type="entry name" value="Trans_IPPS_HH"/>
    <property type="match status" value="1"/>
</dbReference>
<evidence type="ECO:0000256" key="1">
    <source>
        <dbReference type="ARBA" id="ARBA00004684"/>
    </source>
</evidence>